<sequence length="675" mass="74297">MKDKLKMPTILTRTKANQPSTLSRTLTFQRDTVNEADRTIELSFSSEAPYERYFGSEILSHDPEAIDLTRLEEVGVLLFSHGRDMKYGRMPIGSVEKVWLDNSQRKGRALVKFDDDEDSDKVFQKVLKGIIKGVSVGYSVSSWEEVKAGKTSANGRFTGPAYVALKWQPFEISIEPTPADPSVGVGRSHNDESEDEGMKGLKMIALAAQGLMHAPDTGAGAGGGGSSAPEEGTRGAAGHSDRPPIDPEAVRRQAMEAERTRVSEITQLCRDFGMDADQFIREGTPVAQVKDAILTKQRENRAPQPSGIEVGAEDQDKFRSAATDGLLLRAGRSIAKPAPGAFELRSMRLRDLAVECLQRAGVQGAHRLSDEELLKRALSPDSTFQSIISNAANKTLSQAYQEAPTTFQYWTGKGSNSDFKAAEHYRISEAGELELTPQNGLIPYDSPMKDEKVTKAVLTYTKRWGFTREAFINDDLGVLNKVPAAYVIAAKRGINKLVYKMLASNPLIYDGKNLFSAEHRNLGTPGDIGTATMSEGRKLMRTQKGIRGEATLNIAPKYLLVPAEQETIASQYIRSEADPEGKHSGVTNVFRNSLDIIVDAELDQYSEYSWYLAADPNIADTIEVTYLRGQEEPTLETDIPFDRLGLDFRIIFDYGVTILDSRGLFKNPGKDPANP</sequence>
<protein>
    <recommendedName>
        <fullName evidence="4">Peptidase</fullName>
    </recommendedName>
</protein>
<dbReference type="NCBIfam" id="NF045541">
    <property type="entry name" value="scaf_prot_MCP2"/>
    <property type="match status" value="1"/>
</dbReference>
<dbReference type="EMBL" id="BORQ01000005">
    <property type="protein sequence ID" value="GIO33118.1"/>
    <property type="molecule type" value="Genomic_DNA"/>
</dbReference>
<feature type="region of interest" description="Disordered" evidence="1">
    <location>
        <begin position="214"/>
        <end position="246"/>
    </location>
</feature>
<evidence type="ECO:0000256" key="1">
    <source>
        <dbReference type="SAM" id="MobiDB-lite"/>
    </source>
</evidence>
<dbReference type="AlphaFoldDB" id="A0A920CCS9"/>
<dbReference type="Pfam" id="PF25209">
    <property type="entry name" value="Phage_capsid_4"/>
    <property type="match status" value="1"/>
</dbReference>
<dbReference type="Proteomes" id="UP000679779">
    <property type="component" value="Unassembled WGS sequence"/>
</dbReference>
<keyword evidence="3" id="KW-1185">Reference proteome</keyword>
<evidence type="ECO:0008006" key="4">
    <source>
        <dbReference type="Google" id="ProtNLM"/>
    </source>
</evidence>
<reference evidence="2" key="1">
    <citation type="submission" date="2021-03" db="EMBL/GenBank/DDBJ databases">
        <title>Antimicrobial resistance genes in bacteria isolated from Japanese honey, and their potential for conferring macrolide and lincosamide resistance in the American foulbrood pathogen Paenibacillus larvae.</title>
        <authorList>
            <person name="Okamoto M."/>
            <person name="Kumagai M."/>
            <person name="Kanamori H."/>
            <person name="Takamatsu D."/>
        </authorList>
    </citation>
    <scope>NUCLEOTIDE SEQUENCE</scope>
    <source>
        <strain evidence="2">J2TS6</strain>
    </source>
</reference>
<organism evidence="2 3">
    <name type="scientific">Paenibacillus albilobatus</name>
    <dbReference type="NCBI Taxonomy" id="2716884"/>
    <lineage>
        <taxon>Bacteria</taxon>
        <taxon>Bacillati</taxon>
        <taxon>Bacillota</taxon>
        <taxon>Bacilli</taxon>
        <taxon>Bacillales</taxon>
        <taxon>Paenibacillaceae</taxon>
        <taxon>Paenibacillus</taxon>
    </lineage>
</organism>
<name>A0A920CCS9_9BACL</name>
<evidence type="ECO:0000313" key="2">
    <source>
        <dbReference type="EMBL" id="GIO33118.1"/>
    </source>
</evidence>
<evidence type="ECO:0000313" key="3">
    <source>
        <dbReference type="Proteomes" id="UP000679779"/>
    </source>
</evidence>
<comment type="caution">
    <text evidence="2">The sequence shown here is derived from an EMBL/GenBank/DDBJ whole genome shotgun (WGS) entry which is preliminary data.</text>
</comment>
<feature type="region of interest" description="Disordered" evidence="1">
    <location>
        <begin position="177"/>
        <end position="196"/>
    </location>
</feature>
<proteinExistence type="predicted"/>
<gene>
    <name evidence="2" type="ORF">J2TS6_42590</name>
</gene>
<accession>A0A920CCS9</accession>